<evidence type="ECO:0000313" key="3">
    <source>
        <dbReference type="Proteomes" id="UP000253831"/>
    </source>
</evidence>
<evidence type="ECO:0000313" key="2">
    <source>
        <dbReference type="EMBL" id="RDE49423.1"/>
    </source>
</evidence>
<sequence>MRLHPTLIILATALTLPLPTLGSETDLTIADAYVRLVPPGTPNTAAFMTISNSGSSDRKLIQAESPVARNAELHTHLNDQGMMRMRQVADIEIKAGAQTELKPGGYHVMLLDLQQPLKEGDSVALTLRFDDGSTKEIDAAVKKPQTAMKAPTPATHGAMKY</sequence>
<gene>
    <name evidence="2" type="ORF">DVS81_16780</name>
</gene>
<protein>
    <submittedName>
        <fullName evidence="2">Copper chaperone PCu(A)C</fullName>
    </submittedName>
</protein>
<comment type="caution">
    <text evidence="2">The sequence shown here is derived from an EMBL/GenBank/DDBJ whole genome shotgun (WGS) entry which is preliminary data.</text>
</comment>
<dbReference type="EMBL" id="QPGA01000043">
    <property type="protein sequence ID" value="RDE49423.1"/>
    <property type="molecule type" value="Genomic_DNA"/>
</dbReference>
<dbReference type="PANTHER" id="PTHR36302:SF1">
    <property type="entry name" value="COPPER CHAPERONE PCU(A)C"/>
    <property type="match status" value="1"/>
</dbReference>
<dbReference type="SUPFAM" id="SSF110087">
    <property type="entry name" value="DR1885-like metal-binding protein"/>
    <property type="match status" value="1"/>
</dbReference>
<evidence type="ECO:0000256" key="1">
    <source>
        <dbReference type="SAM" id="SignalP"/>
    </source>
</evidence>
<proteinExistence type="predicted"/>
<dbReference type="AlphaFoldDB" id="A0A369XH51"/>
<dbReference type="Proteomes" id="UP000253831">
    <property type="component" value="Unassembled WGS sequence"/>
</dbReference>
<organism evidence="2 3">
    <name type="scientific">Candidatus Accumulibacter meliphilus</name>
    <dbReference type="NCBI Taxonomy" id="2211374"/>
    <lineage>
        <taxon>Bacteria</taxon>
        <taxon>Pseudomonadati</taxon>
        <taxon>Pseudomonadota</taxon>
        <taxon>Betaproteobacteria</taxon>
        <taxon>Candidatus Accumulibacter</taxon>
    </lineage>
</organism>
<dbReference type="PANTHER" id="PTHR36302">
    <property type="entry name" value="BLR7088 PROTEIN"/>
    <property type="match status" value="1"/>
</dbReference>
<dbReference type="Gene3D" id="2.60.40.1890">
    <property type="entry name" value="PCu(A)C copper chaperone"/>
    <property type="match status" value="1"/>
</dbReference>
<name>A0A369XH51_9PROT</name>
<feature type="chain" id="PRO_5016686458" evidence="1">
    <location>
        <begin position="23"/>
        <end position="161"/>
    </location>
</feature>
<dbReference type="Pfam" id="PF04314">
    <property type="entry name" value="PCuAC"/>
    <property type="match status" value="1"/>
</dbReference>
<keyword evidence="1" id="KW-0732">Signal</keyword>
<feature type="signal peptide" evidence="1">
    <location>
        <begin position="1"/>
        <end position="22"/>
    </location>
</feature>
<accession>A0A369XH51</accession>
<dbReference type="InterPro" id="IPR036182">
    <property type="entry name" value="PCuAC_sf"/>
</dbReference>
<dbReference type="InterPro" id="IPR007410">
    <property type="entry name" value="LpqE-like"/>
</dbReference>
<reference evidence="2 3" key="1">
    <citation type="submission" date="2018-05" db="EMBL/GenBank/DDBJ databases">
        <title>Integrated omic analyses show evidence that a Ca. Accumulibacter phosphatis strain performs denitrification under micro-aerobic conditions.</title>
        <authorList>
            <person name="Camejo P.Y."/>
            <person name="Katherine M.D."/>
            <person name="Daniel N.R."/>
        </authorList>
    </citation>
    <scope>NUCLEOTIDE SEQUENCE [LARGE SCALE GENOMIC DNA]</scope>
    <source>
        <strain evidence="2">UW-LDO-IC</strain>
    </source>
</reference>
<dbReference type="InterPro" id="IPR058248">
    <property type="entry name" value="Lxx211020-like"/>
</dbReference>